<sequence length="119" mass="13133">VSVKRRKSSGKLAIPEKSVEVTEMPEMKLGSVTPRPVPSRPGSDLPKLTKMKVRSRRRDNNADPATLSAKTDSNNSMHGAQRQRHRVRESEEEVVVEESLPEHEDTGSHSASDSTDSDS</sequence>
<gene>
    <name evidence="2" type="ORF">FOL47_003181</name>
</gene>
<feature type="non-terminal residue" evidence="2">
    <location>
        <position position="1"/>
    </location>
</feature>
<dbReference type="Proteomes" id="UP000591131">
    <property type="component" value="Unassembled WGS sequence"/>
</dbReference>
<dbReference type="AlphaFoldDB" id="A0A7J6KME6"/>
<comment type="caution">
    <text evidence="2">The sequence shown here is derived from an EMBL/GenBank/DDBJ whole genome shotgun (WGS) entry which is preliminary data.</text>
</comment>
<name>A0A7J6KME6_PERCH</name>
<evidence type="ECO:0000313" key="3">
    <source>
        <dbReference type="Proteomes" id="UP000591131"/>
    </source>
</evidence>
<evidence type="ECO:0000313" key="2">
    <source>
        <dbReference type="EMBL" id="KAF4648465.1"/>
    </source>
</evidence>
<evidence type="ECO:0000256" key="1">
    <source>
        <dbReference type="SAM" id="MobiDB-lite"/>
    </source>
</evidence>
<feature type="region of interest" description="Disordered" evidence="1">
    <location>
        <begin position="24"/>
        <end position="119"/>
    </location>
</feature>
<feature type="non-terminal residue" evidence="2">
    <location>
        <position position="119"/>
    </location>
</feature>
<organism evidence="2 3">
    <name type="scientific">Perkinsus chesapeaki</name>
    <name type="common">Clam parasite</name>
    <name type="synonym">Perkinsus andrewsi</name>
    <dbReference type="NCBI Taxonomy" id="330153"/>
    <lineage>
        <taxon>Eukaryota</taxon>
        <taxon>Sar</taxon>
        <taxon>Alveolata</taxon>
        <taxon>Perkinsozoa</taxon>
        <taxon>Perkinsea</taxon>
        <taxon>Perkinsida</taxon>
        <taxon>Perkinsidae</taxon>
        <taxon>Perkinsus</taxon>
    </lineage>
</organism>
<keyword evidence="3" id="KW-1185">Reference proteome</keyword>
<feature type="compositionally biased region" description="Low complexity" evidence="1">
    <location>
        <begin position="108"/>
        <end position="119"/>
    </location>
</feature>
<proteinExistence type="predicted"/>
<protein>
    <submittedName>
        <fullName evidence="2">Uncharacterized protein</fullName>
    </submittedName>
</protein>
<reference evidence="2 3" key="1">
    <citation type="submission" date="2020-04" db="EMBL/GenBank/DDBJ databases">
        <title>Perkinsus chesapeaki whole genome sequence.</title>
        <authorList>
            <person name="Bogema D.R."/>
        </authorList>
    </citation>
    <scope>NUCLEOTIDE SEQUENCE [LARGE SCALE GENOMIC DNA]</scope>
    <source>
        <strain evidence="2">ATCC PRA-425</strain>
    </source>
</reference>
<dbReference type="EMBL" id="JAAPAO010001974">
    <property type="protein sequence ID" value="KAF4648465.1"/>
    <property type="molecule type" value="Genomic_DNA"/>
</dbReference>
<feature type="compositionally biased region" description="Polar residues" evidence="1">
    <location>
        <begin position="68"/>
        <end position="78"/>
    </location>
</feature>
<accession>A0A7J6KME6</accession>